<dbReference type="Proteomes" id="UP000217265">
    <property type="component" value="Chromosome"/>
</dbReference>
<organism evidence="9 10">
    <name type="scientific">Nibricoccus aquaticus</name>
    <dbReference type="NCBI Taxonomy" id="2576891"/>
    <lineage>
        <taxon>Bacteria</taxon>
        <taxon>Pseudomonadati</taxon>
        <taxon>Verrucomicrobiota</taxon>
        <taxon>Opitutia</taxon>
        <taxon>Opitutales</taxon>
        <taxon>Opitutaceae</taxon>
        <taxon>Nibricoccus</taxon>
    </lineage>
</organism>
<dbReference type="Pfam" id="PF00528">
    <property type="entry name" value="BPD_transp_1"/>
    <property type="match status" value="1"/>
</dbReference>
<feature type="transmembrane region" description="Helical" evidence="7">
    <location>
        <begin position="256"/>
        <end position="276"/>
    </location>
</feature>
<dbReference type="GO" id="GO:0005886">
    <property type="term" value="C:plasma membrane"/>
    <property type="evidence" value="ECO:0007669"/>
    <property type="project" value="UniProtKB-SubCell"/>
</dbReference>
<keyword evidence="4 7" id="KW-0812">Transmembrane</keyword>
<dbReference type="AlphaFoldDB" id="A0A290Q6T9"/>
<dbReference type="KEGG" id="vbh:CMV30_08525"/>
<dbReference type="SUPFAM" id="SSF161098">
    <property type="entry name" value="MetI-like"/>
    <property type="match status" value="1"/>
</dbReference>
<keyword evidence="3" id="KW-1003">Cell membrane</keyword>
<comment type="subcellular location">
    <subcellularLocation>
        <location evidence="1 7">Cell membrane</location>
        <topology evidence="1 7">Multi-pass membrane protein</topology>
    </subcellularLocation>
</comment>
<keyword evidence="6 7" id="KW-0472">Membrane</keyword>
<dbReference type="OrthoDB" id="9794684at2"/>
<feature type="transmembrane region" description="Helical" evidence="7">
    <location>
        <begin position="150"/>
        <end position="172"/>
    </location>
</feature>
<evidence type="ECO:0000256" key="3">
    <source>
        <dbReference type="ARBA" id="ARBA00022475"/>
    </source>
</evidence>
<dbReference type="PROSITE" id="PS50928">
    <property type="entry name" value="ABC_TM1"/>
    <property type="match status" value="1"/>
</dbReference>
<keyword evidence="2 7" id="KW-0813">Transport</keyword>
<reference evidence="9 10" key="1">
    <citation type="submission" date="2017-09" db="EMBL/GenBank/DDBJ databases">
        <title>Complete genome sequence of Verrucomicrobial strain HZ-65, isolated from freshwater.</title>
        <authorList>
            <person name="Choi A."/>
        </authorList>
    </citation>
    <scope>NUCLEOTIDE SEQUENCE [LARGE SCALE GENOMIC DNA]</scope>
    <source>
        <strain evidence="9 10">HZ-65</strain>
    </source>
</reference>
<evidence type="ECO:0000256" key="4">
    <source>
        <dbReference type="ARBA" id="ARBA00022692"/>
    </source>
</evidence>
<feature type="transmembrane region" description="Helical" evidence="7">
    <location>
        <begin position="118"/>
        <end position="138"/>
    </location>
</feature>
<feature type="transmembrane region" description="Helical" evidence="7">
    <location>
        <begin position="80"/>
        <end position="106"/>
    </location>
</feature>
<accession>A0A290Q6T9</accession>
<dbReference type="PANTHER" id="PTHR43744:SF12">
    <property type="entry name" value="ABC TRANSPORTER PERMEASE PROTEIN MG189-RELATED"/>
    <property type="match status" value="1"/>
</dbReference>
<name>A0A290Q6T9_9BACT</name>
<evidence type="ECO:0000259" key="8">
    <source>
        <dbReference type="PROSITE" id="PS50928"/>
    </source>
</evidence>
<sequence>MSEEQKNFSRGRGFSLSRGLIFAVLCGYLVWVVYPVFWVAYSSLKPDAEIFRDAFALPSVDALMWENYARAWREARFGDYFFNSVLVTGVSVAAIVLLGAMAAYALSRFYHPLGKFTYWLFLAGLMIPVQLSIVPLFFELRALGLLDSRLGLILVYTANGLPFAIFILAGFFRALPASLYEAAVVDGCSEAGAFWRVMLPLARPGLVTVGIFQFIGIWKEYFFAFMFTSGGGEGAARTLPLGLANLSLTAQYRSEYGSLFAGVIVVTIPILILYLLMQKQLVKGITAGALKG</sequence>
<evidence type="ECO:0000313" key="10">
    <source>
        <dbReference type="Proteomes" id="UP000217265"/>
    </source>
</evidence>
<evidence type="ECO:0000256" key="5">
    <source>
        <dbReference type="ARBA" id="ARBA00022989"/>
    </source>
</evidence>
<keyword evidence="5 7" id="KW-1133">Transmembrane helix</keyword>
<evidence type="ECO:0000313" key="9">
    <source>
        <dbReference type="EMBL" id="ATC63987.1"/>
    </source>
</evidence>
<evidence type="ECO:0000256" key="7">
    <source>
        <dbReference type="RuleBase" id="RU363032"/>
    </source>
</evidence>
<feature type="transmembrane region" description="Helical" evidence="7">
    <location>
        <begin position="193"/>
        <end position="218"/>
    </location>
</feature>
<evidence type="ECO:0000256" key="6">
    <source>
        <dbReference type="ARBA" id="ARBA00023136"/>
    </source>
</evidence>
<dbReference type="InterPro" id="IPR000515">
    <property type="entry name" value="MetI-like"/>
</dbReference>
<dbReference type="GO" id="GO:0055085">
    <property type="term" value="P:transmembrane transport"/>
    <property type="evidence" value="ECO:0007669"/>
    <property type="project" value="InterPro"/>
</dbReference>
<dbReference type="CDD" id="cd06261">
    <property type="entry name" value="TM_PBP2"/>
    <property type="match status" value="1"/>
</dbReference>
<gene>
    <name evidence="9" type="ORF">CMV30_08525</name>
</gene>
<dbReference type="RefSeq" id="WP_096055619.1">
    <property type="nucleotide sequence ID" value="NZ_CP023344.1"/>
</dbReference>
<dbReference type="Gene3D" id="1.10.3720.10">
    <property type="entry name" value="MetI-like"/>
    <property type="match status" value="1"/>
</dbReference>
<protein>
    <submittedName>
        <fullName evidence="9">ABC transporter permease</fullName>
    </submittedName>
</protein>
<feature type="domain" description="ABC transmembrane type-1" evidence="8">
    <location>
        <begin position="81"/>
        <end position="277"/>
    </location>
</feature>
<evidence type="ECO:0000256" key="2">
    <source>
        <dbReference type="ARBA" id="ARBA00022448"/>
    </source>
</evidence>
<keyword evidence="10" id="KW-1185">Reference proteome</keyword>
<feature type="transmembrane region" description="Helical" evidence="7">
    <location>
        <begin position="20"/>
        <end position="41"/>
    </location>
</feature>
<dbReference type="InterPro" id="IPR035906">
    <property type="entry name" value="MetI-like_sf"/>
</dbReference>
<dbReference type="EMBL" id="CP023344">
    <property type="protein sequence ID" value="ATC63987.1"/>
    <property type="molecule type" value="Genomic_DNA"/>
</dbReference>
<dbReference type="PANTHER" id="PTHR43744">
    <property type="entry name" value="ABC TRANSPORTER PERMEASE PROTEIN MG189-RELATED-RELATED"/>
    <property type="match status" value="1"/>
</dbReference>
<comment type="similarity">
    <text evidence="7">Belongs to the binding-protein-dependent transport system permease family.</text>
</comment>
<evidence type="ECO:0000256" key="1">
    <source>
        <dbReference type="ARBA" id="ARBA00004651"/>
    </source>
</evidence>
<proteinExistence type="inferred from homology"/>